<reference evidence="4 5" key="1">
    <citation type="submission" date="2020-07" db="EMBL/GenBank/DDBJ databases">
        <title>Sequencing the genomes of 1000 actinobacteria strains.</title>
        <authorList>
            <person name="Klenk H.-P."/>
        </authorList>
    </citation>
    <scope>NUCLEOTIDE SEQUENCE [LARGE SCALE GENOMIC DNA]</scope>
    <source>
        <strain evidence="4 5">DSM 29531</strain>
    </source>
</reference>
<dbReference type="Proteomes" id="UP000571817">
    <property type="component" value="Unassembled WGS sequence"/>
</dbReference>
<dbReference type="EMBL" id="JACCFW010000001">
    <property type="protein sequence ID" value="NYJ73191.1"/>
    <property type="molecule type" value="Genomic_DNA"/>
</dbReference>
<dbReference type="PANTHER" id="PTHR30055:SF235">
    <property type="entry name" value="TRANSCRIPTIONAL REGULATORY PROTEIN"/>
    <property type="match status" value="1"/>
</dbReference>
<accession>A0A853DE30</accession>
<dbReference type="PROSITE" id="PS50977">
    <property type="entry name" value="HTH_TETR_2"/>
    <property type="match status" value="1"/>
</dbReference>
<dbReference type="SUPFAM" id="SSF46689">
    <property type="entry name" value="Homeodomain-like"/>
    <property type="match status" value="1"/>
</dbReference>
<dbReference type="InterPro" id="IPR036271">
    <property type="entry name" value="Tet_transcr_reg_TetR-rel_C_sf"/>
</dbReference>
<evidence type="ECO:0000313" key="4">
    <source>
        <dbReference type="EMBL" id="NYJ73191.1"/>
    </source>
</evidence>
<dbReference type="PRINTS" id="PR00455">
    <property type="entry name" value="HTHTETR"/>
</dbReference>
<keyword evidence="1 2" id="KW-0238">DNA-binding</keyword>
<feature type="DNA-binding region" description="H-T-H motif" evidence="2">
    <location>
        <begin position="36"/>
        <end position="55"/>
    </location>
</feature>
<comment type="caution">
    <text evidence="4">The sequence shown here is derived from an EMBL/GenBank/DDBJ whole genome shotgun (WGS) entry which is preliminary data.</text>
</comment>
<dbReference type="InterPro" id="IPR050109">
    <property type="entry name" value="HTH-type_TetR-like_transc_reg"/>
</dbReference>
<sequence>MVNNRAGRPRGGSDARERIIAAARTRFEQDGYAAVSVRAIARDAGVDHSLVNYHFGTKEALFGHVLAIAMTPGEVMDKVFAAGADHVAERLVGTAVTLWDQPVFSGPLLAVLRSADDDSSLRRTLGTFISTEVHGRLRDHIGGPDASLHATAVVTVMGGLIFSRYVMGAEPMASMSREQIVATLAPMLAPHLERRGRPR</sequence>
<dbReference type="SUPFAM" id="SSF48498">
    <property type="entry name" value="Tetracyclin repressor-like, C-terminal domain"/>
    <property type="match status" value="1"/>
</dbReference>
<dbReference type="InterPro" id="IPR009057">
    <property type="entry name" value="Homeodomain-like_sf"/>
</dbReference>
<dbReference type="GO" id="GO:0003700">
    <property type="term" value="F:DNA-binding transcription factor activity"/>
    <property type="evidence" value="ECO:0007669"/>
    <property type="project" value="TreeGrafter"/>
</dbReference>
<name>A0A853DE30_9MICO</name>
<dbReference type="GO" id="GO:0000976">
    <property type="term" value="F:transcription cis-regulatory region binding"/>
    <property type="evidence" value="ECO:0007669"/>
    <property type="project" value="TreeGrafter"/>
</dbReference>
<proteinExistence type="predicted"/>
<feature type="domain" description="HTH tetR-type" evidence="3">
    <location>
        <begin position="13"/>
        <end position="73"/>
    </location>
</feature>
<evidence type="ECO:0000313" key="5">
    <source>
        <dbReference type="Proteomes" id="UP000571817"/>
    </source>
</evidence>
<evidence type="ECO:0000259" key="3">
    <source>
        <dbReference type="PROSITE" id="PS50977"/>
    </source>
</evidence>
<dbReference type="AlphaFoldDB" id="A0A853DE30"/>
<dbReference type="Pfam" id="PF17920">
    <property type="entry name" value="TetR_C_16"/>
    <property type="match status" value="1"/>
</dbReference>
<dbReference type="RefSeq" id="WP_179478298.1">
    <property type="nucleotide sequence ID" value="NZ_JACCFW010000001.1"/>
</dbReference>
<gene>
    <name evidence="4" type="ORF">HNR15_000154</name>
</gene>
<dbReference type="InterPro" id="IPR001647">
    <property type="entry name" value="HTH_TetR"/>
</dbReference>
<dbReference type="Gene3D" id="1.10.10.60">
    <property type="entry name" value="Homeodomain-like"/>
    <property type="match status" value="1"/>
</dbReference>
<evidence type="ECO:0000256" key="2">
    <source>
        <dbReference type="PROSITE-ProRule" id="PRU00335"/>
    </source>
</evidence>
<evidence type="ECO:0000256" key="1">
    <source>
        <dbReference type="ARBA" id="ARBA00023125"/>
    </source>
</evidence>
<protein>
    <submittedName>
        <fullName evidence="4">AcrR family transcriptional regulator</fullName>
    </submittedName>
</protein>
<dbReference type="InterPro" id="IPR041678">
    <property type="entry name" value="TetR_C_16"/>
</dbReference>
<dbReference type="Gene3D" id="1.10.357.10">
    <property type="entry name" value="Tetracycline Repressor, domain 2"/>
    <property type="match status" value="1"/>
</dbReference>
<dbReference type="Pfam" id="PF00440">
    <property type="entry name" value="TetR_N"/>
    <property type="match status" value="1"/>
</dbReference>
<keyword evidence="5" id="KW-1185">Reference proteome</keyword>
<dbReference type="PANTHER" id="PTHR30055">
    <property type="entry name" value="HTH-TYPE TRANSCRIPTIONAL REGULATOR RUTR"/>
    <property type="match status" value="1"/>
</dbReference>
<organism evidence="4 5">
    <name type="scientific">Allobranchiibius huperziae</name>
    <dbReference type="NCBI Taxonomy" id="1874116"/>
    <lineage>
        <taxon>Bacteria</taxon>
        <taxon>Bacillati</taxon>
        <taxon>Actinomycetota</taxon>
        <taxon>Actinomycetes</taxon>
        <taxon>Micrococcales</taxon>
        <taxon>Dermacoccaceae</taxon>
        <taxon>Allobranchiibius</taxon>
    </lineage>
</organism>